<keyword evidence="1" id="KW-0732">Signal</keyword>
<evidence type="ECO:0000256" key="1">
    <source>
        <dbReference type="SAM" id="SignalP"/>
    </source>
</evidence>
<evidence type="ECO:0000313" key="2">
    <source>
        <dbReference type="EMBL" id="MCC9036930.1"/>
    </source>
</evidence>
<feature type="chain" id="PRO_5040329949" evidence="1">
    <location>
        <begin position="22"/>
        <end position="53"/>
    </location>
</feature>
<proteinExistence type="predicted"/>
<dbReference type="Proteomes" id="UP001107960">
    <property type="component" value="Unassembled WGS sequence"/>
</dbReference>
<gene>
    <name evidence="2" type="ORF">LNP80_22225</name>
</gene>
<protein>
    <submittedName>
        <fullName evidence="2">Uncharacterized protein</fullName>
    </submittedName>
</protein>
<dbReference type="EMBL" id="JAJJML010000001">
    <property type="protein sequence ID" value="MCC9036930.1"/>
    <property type="molecule type" value="Genomic_DNA"/>
</dbReference>
<name>A0A9Q3V0E4_9FLAO</name>
<feature type="signal peptide" evidence="1">
    <location>
        <begin position="1"/>
        <end position="21"/>
    </location>
</feature>
<dbReference type="RefSeq" id="WP_228459875.1">
    <property type="nucleotide sequence ID" value="NZ_JACXXP010000014.1"/>
</dbReference>
<reference evidence="2" key="1">
    <citation type="submission" date="2021-11" db="EMBL/GenBank/DDBJ databases">
        <title>Description of novel Chryseobacterium species.</title>
        <authorList>
            <person name="Saticioglu I.B."/>
            <person name="Ay H."/>
            <person name="Altun S."/>
            <person name="Duman M."/>
        </authorList>
    </citation>
    <scope>NUCLEOTIDE SEQUENCE</scope>
    <source>
        <strain evidence="2">C-39</strain>
    </source>
</reference>
<dbReference type="AlphaFoldDB" id="A0A9Q3V0E4"/>
<organism evidence="2 3">
    <name type="scientific">Chryseobacterium muglaense</name>
    <dbReference type="NCBI Taxonomy" id="2893752"/>
    <lineage>
        <taxon>Bacteria</taxon>
        <taxon>Pseudomonadati</taxon>
        <taxon>Bacteroidota</taxon>
        <taxon>Flavobacteriia</taxon>
        <taxon>Flavobacteriales</taxon>
        <taxon>Weeksellaceae</taxon>
        <taxon>Chryseobacterium group</taxon>
        <taxon>Chryseobacterium</taxon>
    </lineage>
</organism>
<accession>A0A9Q3V0E4</accession>
<evidence type="ECO:0000313" key="3">
    <source>
        <dbReference type="Proteomes" id="UP001107960"/>
    </source>
</evidence>
<sequence>MNLKLKHLPFLFLPFSLSLNAQELKAELNKEVKRVEKISYILDYPQKAKGMFL</sequence>
<comment type="caution">
    <text evidence="2">The sequence shown here is derived from an EMBL/GenBank/DDBJ whole genome shotgun (WGS) entry which is preliminary data.</text>
</comment>